<proteinExistence type="inferred from homology"/>
<evidence type="ECO:0000256" key="9">
    <source>
        <dbReference type="SAM" id="Coils"/>
    </source>
</evidence>
<sequence>MGDLWTSVATEMSMANYEISSISHVTMSPLRPNNLASLYSSVPLSKNSYSVISAFCTEENISQCIIYINQELASLGLSSICIEASSPGVPVLNAVPALNAMYELLQIHRRNMSSLEELEKDQLKKSSTLEHIQMNNCRLKDQLELSIREKSGLHETERQLQLKIKTLQSCLKTEKDEVQKLQTIIASRASQYNHDAKRKEREAAKLKERLSQLLVDRKDKKLAIDVLNCLGRTDGKRGHWKTAKSTASHESEMYKSLLSDYEASQKSLMLENAELKKVLQQMKKEMMHILSPRQARGASADDSHEQADSDGEEKTGDSSREILDLSCEQAKEQLTYSIRQQWRKLRSHMEKLNTRASQVQNQMESSREVIPRETHESEMERMKCEVQQCKEFIHAQQQLLQQQLNTSFDDETAALLNDCYTLEDKERLKEEWRLFEEQKRNFERERKTFTEAAIRLGREKKAFEEDRAAWLKNQFLNMTPFIDRRRCSSSDGQSALSIRSEPELRMSSTKVEMTKSSTYATFSTPKKTQSIAMPTTTDLYRTLRLFPESSSSRYSNRGRWQESSTIEGEATRSKSRDRVESGDLSIFSLGEDENNLT</sequence>
<comment type="subcellular location">
    <subcellularLocation>
        <location evidence="1">Cell junction</location>
        <location evidence="1">Adherens junction</location>
    </subcellularLocation>
    <subcellularLocation>
        <location evidence="2">Cytoplasm</location>
        <location evidence="2">Cytoskeleton</location>
        <location evidence="2">Microtubule organizing center</location>
        <location evidence="2">Centrosome</location>
        <location evidence="2">Centriolar satellite</location>
    </subcellularLocation>
</comment>
<keyword evidence="6" id="KW-0965">Cell junction</keyword>
<evidence type="ECO:0000313" key="11">
    <source>
        <dbReference type="Ensembl" id="ENSCSEP00000018716.1"/>
    </source>
</evidence>
<evidence type="ECO:0000313" key="12">
    <source>
        <dbReference type="Proteomes" id="UP000265120"/>
    </source>
</evidence>
<dbReference type="OrthoDB" id="312015at2759"/>
<feature type="compositionally biased region" description="Basic and acidic residues" evidence="10">
    <location>
        <begin position="299"/>
        <end position="319"/>
    </location>
</feature>
<evidence type="ECO:0000256" key="2">
    <source>
        <dbReference type="ARBA" id="ARBA00004607"/>
    </source>
</evidence>
<dbReference type="GeneID" id="103396359"/>
<dbReference type="KEGG" id="csem:103396359"/>
<name>A0A3P8VZF8_CYNSE</name>
<feature type="region of interest" description="Disordered" evidence="10">
    <location>
        <begin position="293"/>
        <end position="319"/>
    </location>
</feature>
<dbReference type="PANTHER" id="PTHR46507:SF2">
    <property type="entry name" value="AFADIN- AND ALPHA-ACTININ-BINDING PROTEIN"/>
    <property type="match status" value="1"/>
</dbReference>
<dbReference type="PANTHER" id="PTHR46507">
    <property type="entry name" value="AFADIN- AND ALPHA-ACTININ-BINDING PROTEIN"/>
    <property type="match status" value="1"/>
</dbReference>
<feature type="region of interest" description="Disordered" evidence="10">
    <location>
        <begin position="492"/>
        <end position="512"/>
    </location>
</feature>
<evidence type="ECO:0000256" key="6">
    <source>
        <dbReference type="ARBA" id="ARBA00022949"/>
    </source>
</evidence>
<reference evidence="11 12" key="1">
    <citation type="journal article" date="2014" name="Nat. Genet.">
        <title>Whole-genome sequence of a flatfish provides insights into ZW sex chromosome evolution and adaptation to a benthic lifestyle.</title>
        <authorList>
            <person name="Chen S."/>
            <person name="Zhang G."/>
            <person name="Shao C."/>
            <person name="Huang Q."/>
            <person name="Liu G."/>
            <person name="Zhang P."/>
            <person name="Song W."/>
            <person name="An N."/>
            <person name="Chalopin D."/>
            <person name="Volff J.N."/>
            <person name="Hong Y."/>
            <person name="Li Q."/>
            <person name="Sha Z."/>
            <person name="Zhou H."/>
            <person name="Xie M."/>
            <person name="Yu Q."/>
            <person name="Liu Y."/>
            <person name="Xiang H."/>
            <person name="Wang N."/>
            <person name="Wu K."/>
            <person name="Yang C."/>
            <person name="Zhou Q."/>
            <person name="Liao X."/>
            <person name="Yang L."/>
            <person name="Hu Q."/>
            <person name="Zhang J."/>
            <person name="Meng L."/>
            <person name="Jin L."/>
            <person name="Tian Y."/>
            <person name="Lian J."/>
            <person name="Yang J."/>
            <person name="Miao G."/>
            <person name="Liu S."/>
            <person name="Liang Z."/>
            <person name="Yan F."/>
            <person name="Li Y."/>
            <person name="Sun B."/>
            <person name="Zhang H."/>
            <person name="Zhang J."/>
            <person name="Zhu Y."/>
            <person name="Du M."/>
            <person name="Zhao Y."/>
            <person name="Schartl M."/>
            <person name="Tang Q."/>
            <person name="Wang J."/>
        </authorList>
    </citation>
    <scope>NUCLEOTIDE SEQUENCE</scope>
</reference>
<dbReference type="GO" id="GO:0035735">
    <property type="term" value="P:intraciliary transport involved in cilium assembly"/>
    <property type="evidence" value="ECO:0007669"/>
    <property type="project" value="TreeGrafter"/>
</dbReference>
<comment type="similarity">
    <text evidence="3">Belongs to the ADIP family.</text>
</comment>
<reference evidence="11" key="2">
    <citation type="submission" date="2025-08" db="UniProtKB">
        <authorList>
            <consortium name="Ensembl"/>
        </authorList>
    </citation>
    <scope>IDENTIFICATION</scope>
</reference>
<dbReference type="CTD" id="393808"/>
<keyword evidence="12" id="KW-1185">Reference proteome</keyword>
<dbReference type="OMA" id="SSTCIEA"/>
<evidence type="ECO:0000256" key="4">
    <source>
        <dbReference type="ARBA" id="ARBA00022490"/>
    </source>
</evidence>
<dbReference type="Proteomes" id="UP000265120">
    <property type="component" value="Chromosome 20"/>
</dbReference>
<evidence type="ECO:0000256" key="8">
    <source>
        <dbReference type="ARBA" id="ARBA00023212"/>
    </source>
</evidence>
<feature type="region of interest" description="Disordered" evidence="10">
    <location>
        <begin position="550"/>
        <end position="597"/>
    </location>
</feature>
<evidence type="ECO:0000256" key="7">
    <source>
        <dbReference type="ARBA" id="ARBA00023054"/>
    </source>
</evidence>
<organism evidence="11 12">
    <name type="scientific">Cynoglossus semilaevis</name>
    <name type="common">Tongue sole</name>
    <dbReference type="NCBI Taxonomy" id="244447"/>
    <lineage>
        <taxon>Eukaryota</taxon>
        <taxon>Metazoa</taxon>
        <taxon>Chordata</taxon>
        <taxon>Craniata</taxon>
        <taxon>Vertebrata</taxon>
        <taxon>Euteleostomi</taxon>
        <taxon>Actinopterygii</taxon>
        <taxon>Neopterygii</taxon>
        <taxon>Teleostei</taxon>
        <taxon>Neoteleostei</taxon>
        <taxon>Acanthomorphata</taxon>
        <taxon>Carangaria</taxon>
        <taxon>Pleuronectiformes</taxon>
        <taxon>Pleuronectoidei</taxon>
        <taxon>Cynoglossidae</taxon>
        <taxon>Cynoglossinae</taxon>
        <taxon>Cynoglossus</taxon>
    </lineage>
</organism>
<reference evidence="11" key="3">
    <citation type="submission" date="2025-09" db="UniProtKB">
        <authorList>
            <consortium name="Ensembl"/>
        </authorList>
    </citation>
    <scope>IDENTIFICATION</scope>
</reference>
<dbReference type="InParanoid" id="A0A3P8VZF8"/>
<dbReference type="GO" id="GO:0005912">
    <property type="term" value="C:adherens junction"/>
    <property type="evidence" value="ECO:0007669"/>
    <property type="project" value="UniProtKB-SubCell"/>
</dbReference>
<dbReference type="InterPro" id="IPR021622">
    <property type="entry name" value="Afadin/alpha-actinin-bd"/>
</dbReference>
<dbReference type="AlphaFoldDB" id="A0A3P8VZF8"/>
<dbReference type="GO" id="GO:0036064">
    <property type="term" value="C:ciliary basal body"/>
    <property type="evidence" value="ECO:0007669"/>
    <property type="project" value="Ensembl"/>
</dbReference>
<dbReference type="GO" id="GO:0034451">
    <property type="term" value="C:centriolar satellite"/>
    <property type="evidence" value="ECO:0007669"/>
    <property type="project" value="UniProtKB-SubCell"/>
</dbReference>
<feature type="region of interest" description="Disordered" evidence="10">
    <location>
        <begin position="356"/>
        <end position="376"/>
    </location>
</feature>
<dbReference type="InterPro" id="IPR052300">
    <property type="entry name" value="Adhesion_Centrosome_assoc"/>
</dbReference>
<keyword evidence="5" id="KW-0130">Cell adhesion</keyword>
<dbReference type="STRING" id="244447.ENSCSEP00000018716"/>
<evidence type="ECO:0000256" key="1">
    <source>
        <dbReference type="ARBA" id="ARBA00004536"/>
    </source>
</evidence>
<evidence type="ECO:0000256" key="10">
    <source>
        <dbReference type="SAM" id="MobiDB-lite"/>
    </source>
</evidence>
<keyword evidence="8" id="KW-0206">Cytoskeleton</keyword>
<feature type="compositionally biased region" description="Basic and acidic residues" evidence="10">
    <location>
        <begin position="569"/>
        <end position="581"/>
    </location>
</feature>
<feature type="coiled-coil region" evidence="9">
    <location>
        <begin position="189"/>
        <end position="216"/>
    </location>
</feature>
<dbReference type="Pfam" id="PF11559">
    <property type="entry name" value="ADIP"/>
    <property type="match status" value="1"/>
</dbReference>
<keyword evidence="4" id="KW-0963">Cytoplasm</keyword>
<dbReference type="GO" id="GO:0007155">
    <property type="term" value="P:cell adhesion"/>
    <property type="evidence" value="ECO:0007669"/>
    <property type="project" value="UniProtKB-KW"/>
</dbReference>
<dbReference type="FunCoup" id="A0A3P8VZF8">
    <property type="interactions" value="202"/>
</dbReference>
<dbReference type="GeneTree" id="ENSGT00390000007688"/>
<feature type="compositionally biased region" description="Basic and acidic residues" evidence="10">
    <location>
        <begin position="365"/>
        <end position="376"/>
    </location>
</feature>
<keyword evidence="7 9" id="KW-0175">Coiled coil</keyword>
<dbReference type="RefSeq" id="XP_008332632.1">
    <property type="nucleotide sequence ID" value="XM_008334410.3"/>
</dbReference>
<dbReference type="GO" id="GO:0007368">
    <property type="term" value="P:determination of left/right symmetry"/>
    <property type="evidence" value="ECO:0007669"/>
    <property type="project" value="Ensembl"/>
</dbReference>
<dbReference type="Ensembl" id="ENSCSET00000018951.1">
    <property type="protein sequence ID" value="ENSCSEP00000018716.1"/>
    <property type="gene ID" value="ENSCSEG00000011993.1"/>
</dbReference>
<evidence type="ECO:0000256" key="3">
    <source>
        <dbReference type="ARBA" id="ARBA00009291"/>
    </source>
</evidence>
<protein>
    <submittedName>
        <fullName evidence="11">Synovial sarcoma, X breakpoint 2 interacting protein a</fullName>
    </submittedName>
</protein>
<accession>A0A3P8VZF8</accession>
<evidence type="ECO:0000256" key="5">
    <source>
        <dbReference type="ARBA" id="ARBA00022889"/>
    </source>
</evidence>